<feature type="non-terminal residue" evidence="2">
    <location>
        <position position="1"/>
    </location>
</feature>
<dbReference type="AlphaFoldDB" id="I4LY43"/>
<evidence type="ECO:0000313" key="3">
    <source>
        <dbReference type="Proteomes" id="UP000032875"/>
    </source>
</evidence>
<proteinExistence type="predicted"/>
<feature type="compositionally biased region" description="Basic and acidic residues" evidence="1">
    <location>
        <begin position="1"/>
        <end position="21"/>
    </location>
</feature>
<evidence type="ECO:0000256" key="1">
    <source>
        <dbReference type="SAM" id="MobiDB-lite"/>
    </source>
</evidence>
<dbReference type="EMBL" id="ADES01000023">
    <property type="protein sequence ID" value="EIK81883.1"/>
    <property type="molecule type" value="Genomic_DNA"/>
</dbReference>
<organism evidence="2 3">
    <name type="scientific">Gardnerella vaginalis 1500E</name>
    <dbReference type="NCBI Taxonomy" id="698957"/>
    <lineage>
        <taxon>Bacteria</taxon>
        <taxon>Bacillati</taxon>
        <taxon>Actinomycetota</taxon>
        <taxon>Actinomycetes</taxon>
        <taxon>Bifidobacteriales</taxon>
        <taxon>Bifidobacteriaceae</taxon>
        <taxon>Gardnerella</taxon>
    </lineage>
</organism>
<reference evidence="2 3" key="1">
    <citation type="journal article" date="2012" name="J. Bacteriol.">
        <title>Comparative Genomic Analyses of 17 Clinical Isolates of Gardnerella vaginalis Provide Evidence of Multiple Genetically Isolated Clades Consistent with Subspeciation into Genovars.</title>
        <authorList>
            <person name="Ahmed A."/>
            <person name="Earl J."/>
            <person name="Retchless A."/>
            <person name="Hillier S."/>
            <person name="Rabe L."/>
            <person name="Cherpes T."/>
            <person name="Powell E."/>
            <person name="Janto B."/>
            <person name="Eutsey R."/>
            <person name="Hiller N.L."/>
            <person name="Boissy R."/>
            <person name="Dahlgreen M."/>
            <person name="Hall B."/>
            <person name="Costerton J."/>
            <person name="Post J.C."/>
            <person name="Hu F."/>
            <person name="Ehrlich G."/>
        </authorList>
    </citation>
    <scope>NUCLEOTIDE SEQUENCE [LARGE SCALE GENOMIC DNA]</scope>
    <source>
        <strain evidence="2 3">1500E</strain>
    </source>
</reference>
<accession>I4LY43</accession>
<name>I4LY43_GARVA</name>
<sequence>RDIVKHAQLDTDADQRGDKSLHAKQKNVKGRNDAAMLGFNA</sequence>
<feature type="region of interest" description="Disordered" evidence="1">
    <location>
        <begin position="1"/>
        <end position="41"/>
    </location>
</feature>
<evidence type="ECO:0000313" key="2">
    <source>
        <dbReference type="EMBL" id="EIK81883.1"/>
    </source>
</evidence>
<gene>
    <name evidence="2" type="ORF">CGSMWGv1500E_05641</name>
</gene>
<dbReference type="Proteomes" id="UP000032875">
    <property type="component" value="Unassembled WGS sequence"/>
</dbReference>
<protein>
    <submittedName>
        <fullName evidence="2">Uncharacterized protein</fullName>
    </submittedName>
</protein>
<comment type="caution">
    <text evidence="2">The sequence shown here is derived from an EMBL/GenBank/DDBJ whole genome shotgun (WGS) entry which is preliminary data.</text>
</comment>